<reference evidence="1 2" key="1">
    <citation type="journal article" date="2008" name="J. Bacteriol.">
        <title>The complete genome sequence of Thermococcus onnurineus NA1 reveals a mixed heterotrophic and carboxydotrophic metabolism.</title>
        <authorList>
            <person name="Lee H.S."/>
            <person name="Kang S.G."/>
            <person name="Bae S.S."/>
            <person name="Lim J.K."/>
            <person name="Cho Y."/>
            <person name="Kim Y.J."/>
            <person name="Jeon J.H."/>
            <person name="Cha S.S."/>
            <person name="Kwon K.K."/>
            <person name="Kim H.T."/>
            <person name="Park C.J."/>
            <person name="Lee H.W."/>
            <person name="Kim S.I."/>
            <person name="Chun J."/>
            <person name="Colwell R.R."/>
            <person name="Kim S.J."/>
            <person name="Lee J.H."/>
        </authorList>
    </citation>
    <scope>NUCLEOTIDE SEQUENCE [LARGE SCALE GENOMIC DNA]</scope>
    <source>
        <strain evidence="1 2">NA1</strain>
    </source>
</reference>
<keyword evidence="2" id="KW-1185">Reference proteome</keyword>
<organism evidence="1 2">
    <name type="scientific">Thermococcus onnurineus (strain NA1)</name>
    <dbReference type="NCBI Taxonomy" id="523850"/>
    <lineage>
        <taxon>Archaea</taxon>
        <taxon>Methanobacteriati</taxon>
        <taxon>Methanobacteriota</taxon>
        <taxon>Thermococci</taxon>
        <taxon>Thermococcales</taxon>
        <taxon>Thermococcaceae</taxon>
        <taxon>Thermococcus</taxon>
    </lineage>
</organism>
<proteinExistence type="predicted"/>
<dbReference type="HOGENOM" id="CLU_1998848_0_0_2"/>
<dbReference type="AlphaFoldDB" id="B6YWQ8"/>
<accession>B6YWQ8</accession>
<evidence type="ECO:0000313" key="1">
    <source>
        <dbReference type="EMBL" id="ACJ16521.1"/>
    </source>
</evidence>
<dbReference type="OrthoDB" id="374136at2157"/>
<sequence>MDRRKVGAVGLAVLAIFLMVGSVAALHYTTVKPGAIAGEDYEYRDVNYFFASGGFSAYAMGQWEVPPEYTLTLVLWDHQARSWGDGLLWRVERWESVYEVGTRVYGTVGTYGDWIVALVPAPVG</sequence>
<name>B6YWQ8_THEON</name>
<dbReference type="RefSeq" id="WP_012571993.1">
    <property type="nucleotide sequence ID" value="NC_011529.1"/>
</dbReference>
<protein>
    <submittedName>
        <fullName evidence="1">Uncharacterized protein</fullName>
    </submittedName>
</protein>
<dbReference type="PATRIC" id="fig|523850.10.peg.1041"/>
<dbReference type="EMBL" id="CP000855">
    <property type="protein sequence ID" value="ACJ16521.1"/>
    <property type="molecule type" value="Genomic_DNA"/>
</dbReference>
<dbReference type="GeneID" id="7018052"/>
<dbReference type="STRING" id="523850.TON_1033"/>
<gene>
    <name evidence="1" type="ordered locus">TON_1033</name>
</gene>
<dbReference type="Proteomes" id="UP000002727">
    <property type="component" value="Chromosome"/>
</dbReference>
<evidence type="ECO:0000313" key="2">
    <source>
        <dbReference type="Proteomes" id="UP000002727"/>
    </source>
</evidence>
<dbReference type="KEGG" id="ton:TON_1033"/>